<dbReference type="STRING" id="1764295.A0A5B8MRQ6"/>
<dbReference type="PROSITE" id="PS50090">
    <property type="entry name" value="MYB_LIKE"/>
    <property type="match status" value="2"/>
</dbReference>
<gene>
    <name evidence="7" type="ORF">A3770_07p48530</name>
    <name evidence="6" type="ORF">CPRI1469_LOCUS862</name>
</gene>
<keyword evidence="2" id="KW-0238">DNA-binding</keyword>
<keyword evidence="8" id="KW-1185">Reference proteome</keyword>
<evidence type="ECO:0000259" key="5">
    <source>
        <dbReference type="PROSITE" id="PS51294"/>
    </source>
</evidence>
<dbReference type="SMART" id="SM00717">
    <property type="entry name" value="SANT"/>
    <property type="match status" value="2"/>
</dbReference>
<proteinExistence type="predicted"/>
<feature type="compositionally biased region" description="Polar residues" evidence="3">
    <location>
        <begin position="414"/>
        <end position="427"/>
    </location>
</feature>
<reference evidence="6" key="2">
    <citation type="submission" date="2021-01" db="EMBL/GenBank/DDBJ databases">
        <authorList>
            <person name="Corre E."/>
            <person name="Pelletier E."/>
            <person name="Niang G."/>
            <person name="Scheremetjew M."/>
            <person name="Finn R."/>
            <person name="Kale V."/>
            <person name="Holt S."/>
            <person name="Cochrane G."/>
            <person name="Meng A."/>
            <person name="Brown T."/>
            <person name="Cohen L."/>
        </authorList>
    </citation>
    <scope>NUCLEOTIDE SEQUENCE</scope>
    <source>
        <strain evidence="6">CCMP1205</strain>
    </source>
</reference>
<dbReference type="Proteomes" id="UP000316726">
    <property type="component" value="Chromosome 7"/>
</dbReference>
<dbReference type="GO" id="GO:0000981">
    <property type="term" value="F:DNA-binding transcription factor activity, RNA polymerase II-specific"/>
    <property type="evidence" value="ECO:0007669"/>
    <property type="project" value="TreeGrafter"/>
</dbReference>
<dbReference type="GO" id="GO:0000978">
    <property type="term" value="F:RNA polymerase II cis-regulatory region sequence-specific DNA binding"/>
    <property type="evidence" value="ECO:0007669"/>
    <property type="project" value="TreeGrafter"/>
</dbReference>
<dbReference type="PANTHER" id="PTHR45614">
    <property type="entry name" value="MYB PROTEIN-RELATED"/>
    <property type="match status" value="1"/>
</dbReference>
<feature type="region of interest" description="Disordered" evidence="3">
    <location>
        <begin position="1"/>
        <end position="86"/>
    </location>
</feature>
<feature type="region of interest" description="Disordered" evidence="3">
    <location>
        <begin position="216"/>
        <end position="333"/>
    </location>
</feature>
<feature type="compositionally biased region" description="Basic residues" evidence="3">
    <location>
        <begin position="239"/>
        <end position="256"/>
    </location>
</feature>
<dbReference type="OrthoDB" id="2143914at2759"/>
<feature type="domain" description="HTH myb-type" evidence="5">
    <location>
        <begin position="87"/>
        <end position="139"/>
    </location>
</feature>
<dbReference type="EMBL" id="HBHL01001504">
    <property type="protein sequence ID" value="CAD9712021.1"/>
    <property type="molecule type" value="Transcribed_RNA"/>
</dbReference>
<dbReference type="FunFam" id="1.10.10.60:FF:000010">
    <property type="entry name" value="Transcriptional activator Myb isoform A"/>
    <property type="match status" value="1"/>
</dbReference>
<evidence type="ECO:0000256" key="3">
    <source>
        <dbReference type="SAM" id="MobiDB-lite"/>
    </source>
</evidence>
<organism evidence="7 8">
    <name type="scientific">Chloropicon primus</name>
    <dbReference type="NCBI Taxonomy" id="1764295"/>
    <lineage>
        <taxon>Eukaryota</taxon>
        <taxon>Viridiplantae</taxon>
        <taxon>Chlorophyta</taxon>
        <taxon>Chloropicophyceae</taxon>
        <taxon>Chloropicales</taxon>
        <taxon>Chloropicaceae</taxon>
        <taxon>Chloropicon</taxon>
    </lineage>
</organism>
<dbReference type="Gene3D" id="1.10.10.60">
    <property type="entry name" value="Homeodomain-like"/>
    <property type="match status" value="2"/>
</dbReference>
<reference evidence="7 8" key="1">
    <citation type="submission" date="2018-07" db="EMBL/GenBank/DDBJ databases">
        <title>The complete nuclear genome of the prasinophyte Chloropicon primus (CCMP1205).</title>
        <authorList>
            <person name="Pombert J.-F."/>
            <person name="Otis C."/>
            <person name="Turmel M."/>
            <person name="Lemieux C."/>
        </authorList>
    </citation>
    <scope>NUCLEOTIDE SEQUENCE [LARGE SCALE GENOMIC DNA]</scope>
    <source>
        <strain evidence="7 8">CCMP1205</strain>
    </source>
</reference>
<evidence type="ECO:0000313" key="7">
    <source>
        <dbReference type="EMBL" id="QDZ22335.1"/>
    </source>
</evidence>
<feature type="compositionally biased region" description="Basic and acidic residues" evidence="3">
    <location>
        <begin position="268"/>
        <end position="278"/>
    </location>
</feature>
<feature type="region of interest" description="Disordered" evidence="3">
    <location>
        <begin position="401"/>
        <end position="427"/>
    </location>
</feature>
<dbReference type="PROSITE" id="PS51294">
    <property type="entry name" value="HTH_MYB"/>
    <property type="match status" value="2"/>
</dbReference>
<dbReference type="InterPro" id="IPR050560">
    <property type="entry name" value="MYB_TF"/>
</dbReference>
<dbReference type="InterPro" id="IPR009057">
    <property type="entry name" value="Homeodomain-like_sf"/>
</dbReference>
<dbReference type="GO" id="GO:0005634">
    <property type="term" value="C:nucleus"/>
    <property type="evidence" value="ECO:0007669"/>
    <property type="project" value="TreeGrafter"/>
</dbReference>
<dbReference type="GO" id="GO:0006777">
    <property type="term" value="P:Mo-molybdopterin cofactor biosynthetic process"/>
    <property type="evidence" value="ECO:0007669"/>
    <property type="project" value="InterPro"/>
</dbReference>
<evidence type="ECO:0000256" key="2">
    <source>
        <dbReference type="ARBA" id="ARBA00023125"/>
    </source>
</evidence>
<dbReference type="SUPFAM" id="SSF46689">
    <property type="entry name" value="Homeodomain-like"/>
    <property type="match status" value="1"/>
</dbReference>
<dbReference type="CDD" id="cd00167">
    <property type="entry name" value="SANT"/>
    <property type="match status" value="2"/>
</dbReference>
<protein>
    <submittedName>
        <fullName evidence="7">Uncharacterized protein</fullName>
    </submittedName>
</protein>
<accession>A0A5B8MRQ6</accession>
<name>A0A5B8MRQ6_9CHLO</name>
<dbReference type="InterPro" id="IPR017930">
    <property type="entry name" value="Myb_dom"/>
</dbReference>
<dbReference type="Gene3D" id="3.90.1170.40">
    <property type="entry name" value="Molybdopterin biosynthesis MoaE subunit"/>
    <property type="match status" value="1"/>
</dbReference>
<evidence type="ECO:0000313" key="8">
    <source>
        <dbReference type="Proteomes" id="UP000316726"/>
    </source>
</evidence>
<dbReference type="EMBL" id="CP031040">
    <property type="protein sequence ID" value="QDZ22335.1"/>
    <property type="molecule type" value="Genomic_DNA"/>
</dbReference>
<keyword evidence="1" id="KW-0677">Repeat</keyword>
<evidence type="ECO:0000256" key="1">
    <source>
        <dbReference type="ARBA" id="ARBA00022737"/>
    </source>
</evidence>
<feature type="domain" description="HTH myb-type" evidence="5">
    <location>
        <begin position="140"/>
        <end position="194"/>
    </location>
</feature>
<sequence>MAPGEVARVSSFRSGTSKTPCPKRRQLSSTDDDDDGSSVELWNNKAEAESSDGAAGEICKEASESPGGKRKGKAALPPSVPKKLRHTIGKPRAGWTKREEQELLSLVSLHGDKQWAKVAEELKTGRSGKQCRERWINHLRPDIRTEPWSDAEEGLLIEAHKAVGNRWSEIARRLSGRTENSIKNHWNSTLRSKSMNRPNSMLRDYVLGLAASGKGGTRGVVLAGKGSSSSRSKPPGGPKKGKKGAVRVRRRGKAKKAAAAAGGEPDEGSAHDGGDHPDAALADLEDLHGSGIADNSHFSPRRESMDGSCDELRSDDDDGDADATKTQAAPPADFLDYEAFAGIAPETPMAAMGGNPEQGTLDPHEGGFKPYPPYHGVQGCREDLVEVSELCPISVSKYLTPSPHEDLRTGEPSEVSSHVSLAPSSQSRVVTHKTKNVNILRMRLQNLCAKVRSQFDVTKVVLACRTEFLKVGEVFLVVVVGSKSHSESCRAVRYLRTELDKEITVETPAATEAF</sequence>
<dbReference type="Pfam" id="PF13921">
    <property type="entry name" value="Myb_DNA-bind_6"/>
    <property type="match status" value="1"/>
</dbReference>
<dbReference type="AlphaFoldDB" id="A0A5B8MRQ6"/>
<feature type="domain" description="Myb-like" evidence="4">
    <location>
        <begin position="140"/>
        <end position="190"/>
    </location>
</feature>
<dbReference type="InterPro" id="IPR036563">
    <property type="entry name" value="MoaE_sf"/>
</dbReference>
<dbReference type="InterPro" id="IPR001005">
    <property type="entry name" value="SANT/Myb"/>
</dbReference>
<feature type="compositionally biased region" description="Low complexity" evidence="3">
    <location>
        <begin position="223"/>
        <end position="234"/>
    </location>
</feature>
<dbReference type="PANTHER" id="PTHR45614:SF218">
    <property type="entry name" value="TRANSCRIPTION FACTOR MYB119-RELATED"/>
    <property type="match status" value="1"/>
</dbReference>
<evidence type="ECO:0000259" key="4">
    <source>
        <dbReference type="PROSITE" id="PS50090"/>
    </source>
</evidence>
<evidence type="ECO:0000313" key="6">
    <source>
        <dbReference type="EMBL" id="CAD9712021.1"/>
    </source>
</evidence>
<feature type="domain" description="Myb-like" evidence="4">
    <location>
        <begin position="92"/>
        <end position="139"/>
    </location>
</feature>